<evidence type="ECO:0000313" key="19">
    <source>
        <dbReference type="Proteomes" id="UP000663891"/>
    </source>
</evidence>
<dbReference type="InterPro" id="IPR001828">
    <property type="entry name" value="ANF_lig-bd_rcpt"/>
</dbReference>
<dbReference type="GO" id="GO:0015276">
    <property type="term" value="F:ligand-gated monoatomic ion channel activity"/>
    <property type="evidence" value="ECO:0007669"/>
    <property type="project" value="InterPro"/>
</dbReference>
<feature type="signal peptide" evidence="15">
    <location>
        <begin position="1"/>
        <end position="26"/>
    </location>
</feature>
<keyword evidence="15" id="KW-0732">Signal</keyword>
<dbReference type="EMBL" id="CAJNON010000081">
    <property type="protein sequence ID" value="CAF0933090.1"/>
    <property type="molecule type" value="Genomic_DNA"/>
</dbReference>
<evidence type="ECO:0000256" key="8">
    <source>
        <dbReference type="ARBA" id="ARBA00023170"/>
    </source>
</evidence>
<evidence type="ECO:0000313" key="18">
    <source>
        <dbReference type="EMBL" id="CAF3571525.1"/>
    </source>
</evidence>
<dbReference type="GO" id="GO:0004930">
    <property type="term" value="F:G protein-coupled receptor activity"/>
    <property type="evidence" value="ECO:0007669"/>
    <property type="project" value="InterPro"/>
</dbReference>
<dbReference type="Gene3D" id="3.40.190.10">
    <property type="entry name" value="Periplasmic binding protein-like II"/>
    <property type="match status" value="2"/>
</dbReference>
<evidence type="ECO:0000256" key="3">
    <source>
        <dbReference type="ARBA" id="ARBA00022692"/>
    </source>
</evidence>
<dbReference type="EMBL" id="CAJOAY010000175">
    <property type="protein sequence ID" value="CAF3571525.1"/>
    <property type="molecule type" value="Genomic_DNA"/>
</dbReference>
<evidence type="ECO:0000256" key="10">
    <source>
        <dbReference type="ARBA" id="ARBA00023257"/>
    </source>
</evidence>
<dbReference type="SUPFAM" id="SSF81324">
    <property type="entry name" value="Voltage-gated potassium channels"/>
    <property type="match status" value="1"/>
</dbReference>
<evidence type="ECO:0000256" key="2">
    <source>
        <dbReference type="ARBA" id="ARBA00022448"/>
    </source>
</evidence>
<keyword evidence="8" id="KW-0675">Receptor</keyword>
<keyword evidence="12" id="KW-0407">Ion channel</keyword>
<dbReference type="InterPro" id="IPR028082">
    <property type="entry name" value="Peripla_BP_I"/>
</dbReference>
<dbReference type="PANTHER" id="PTHR18966">
    <property type="entry name" value="IONOTROPIC GLUTAMATE RECEPTOR"/>
    <property type="match status" value="1"/>
</dbReference>
<dbReference type="InterPro" id="IPR019594">
    <property type="entry name" value="Glu/Gly-bd"/>
</dbReference>
<evidence type="ECO:0000259" key="16">
    <source>
        <dbReference type="SMART" id="SM00079"/>
    </source>
</evidence>
<evidence type="ECO:0000256" key="12">
    <source>
        <dbReference type="ARBA" id="ARBA00023303"/>
    </source>
</evidence>
<keyword evidence="2" id="KW-0813">Transport</keyword>
<dbReference type="PRINTS" id="PR01176">
    <property type="entry name" value="GABABRECEPTR"/>
</dbReference>
<dbReference type="PRINTS" id="PR00248">
    <property type="entry name" value="GPCRMGR"/>
</dbReference>
<evidence type="ECO:0000256" key="5">
    <source>
        <dbReference type="ARBA" id="ARBA00023018"/>
    </source>
</evidence>
<dbReference type="Gene3D" id="3.40.50.2300">
    <property type="match status" value="3"/>
</dbReference>
<dbReference type="Pfam" id="PF01094">
    <property type="entry name" value="ANF_receptor"/>
    <property type="match status" value="1"/>
</dbReference>
<name>A0A814BVQ1_9BILA</name>
<dbReference type="Proteomes" id="UP000663881">
    <property type="component" value="Unassembled WGS sequence"/>
</dbReference>
<proteinExistence type="predicted"/>
<sequence>MSSWCNIRWLLLQFIVGQFTIHHVEAVWPLSNSSHIQLLGLFRDISYVSEATKISIHSHAMFQAAILLSQKYNITIEGQYLGWQIAQTNGDLIDALSSACLAISTSNVVGIVGPELSREAHILAALGKTVGIPVVSFSATDPDLSNRIAYPAFYRTVPSDIIAAAAIVKLFIRFNWTSCIIIYQNDVYGSGGANAINRAFLDNDLTVREMLMFDIATLRIRGDLKNSLETSPTRIVLVWAQPIYTSLIVENALIVDVLGPQFTWILSTSIPLNSFNLTYRQKLIGMLTIEPVIGSVVHAPINTTLLEAAYNIWQQYEPETFPGPGKVADYALFAFDATWLLIQALNTFCSTTNLSSSFCTSRIEPTYCFDRRFSDSDLFLHTVSMTHFVGVSGPIQFSVNETDRINGTYYYLRNVQPASDSISFVPVAEYFDPDHWATYEGANVIIWPGNSLVPPTGQALLEGVNLRIGVVESTPFTIISNSIDEFNQNITQLVGYVPDLIELLRMKLKFNPTITLAPSNQTYAQLIDAVADGVYDIVIGDVTITAARRELVAFSNSIFDNSLRIIMRNTPAVNVDLLSYMNPFSRTLWLLILIGCVYAGLLLSVIERQENEALRHRSLISSVAMSIWYSFGNLVGYGVDFDVTTAAGRLLTMGLYMLSLVLVATYTANLASDLTISKSKDTISGIEDMKNGKIPFNRIGIRLGTASEDFYLREISNGIQNFYPLKSRQEQYNSLLAGIIDATFLDVGVAEYMTNNIYCNLTLVGSNIDKSAFGIVTPKQWLYAHDLDVNILLLREAGALDELKRKWFQSRTCSLSSEISTTIEVEALGGLFLSFAVITTLSLLLFLWYKRFIIANYLLLHLGRMIRN</sequence>
<dbReference type="OrthoDB" id="5984008at2759"/>
<organism evidence="17 19">
    <name type="scientific">Adineta steineri</name>
    <dbReference type="NCBI Taxonomy" id="433720"/>
    <lineage>
        <taxon>Eukaryota</taxon>
        <taxon>Metazoa</taxon>
        <taxon>Spiralia</taxon>
        <taxon>Gnathifera</taxon>
        <taxon>Rotifera</taxon>
        <taxon>Eurotatoria</taxon>
        <taxon>Bdelloidea</taxon>
        <taxon>Adinetida</taxon>
        <taxon>Adinetidae</taxon>
        <taxon>Adineta</taxon>
    </lineage>
</organism>
<dbReference type="InterPro" id="IPR015683">
    <property type="entry name" value="Ionotropic_Glu_rcpt"/>
</dbReference>
<keyword evidence="11" id="KW-1071">Ligand-gated ion channel</keyword>
<dbReference type="GO" id="GO:0045211">
    <property type="term" value="C:postsynaptic membrane"/>
    <property type="evidence" value="ECO:0007669"/>
    <property type="project" value="UniProtKB-SubCell"/>
</dbReference>
<evidence type="ECO:0000256" key="11">
    <source>
        <dbReference type="ARBA" id="ARBA00023286"/>
    </source>
</evidence>
<keyword evidence="7 14" id="KW-0472">Membrane</keyword>
<feature type="transmembrane region" description="Helical" evidence="14">
    <location>
        <begin position="651"/>
        <end position="671"/>
    </location>
</feature>
<dbReference type="AlphaFoldDB" id="A0A814BVQ1"/>
<feature type="transmembrane region" description="Helical" evidence="14">
    <location>
        <begin position="827"/>
        <end position="849"/>
    </location>
</feature>
<feature type="transmembrane region" description="Helical" evidence="14">
    <location>
        <begin position="618"/>
        <end position="639"/>
    </location>
</feature>
<dbReference type="InterPro" id="IPR001320">
    <property type="entry name" value="Iontro_rcpt_C"/>
</dbReference>
<evidence type="ECO:0000256" key="1">
    <source>
        <dbReference type="ARBA" id="ARBA00004141"/>
    </source>
</evidence>
<dbReference type="InterPro" id="IPR000337">
    <property type="entry name" value="GPCR_3"/>
</dbReference>
<feature type="chain" id="PRO_5035599170" description="Ionotropic glutamate receptor C-terminal domain-containing protein" evidence="15">
    <location>
        <begin position="27"/>
        <end position="868"/>
    </location>
</feature>
<feature type="transmembrane region" description="Helical" evidence="14">
    <location>
        <begin position="588"/>
        <end position="606"/>
    </location>
</feature>
<evidence type="ECO:0000313" key="17">
    <source>
        <dbReference type="EMBL" id="CAF0933090.1"/>
    </source>
</evidence>
<reference evidence="17" key="1">
    <citation type="submission" date="2021-02" db="EMBL/GenBank/DDBJ databases">
        <authorList>
            <person name="Nowell W R."/>
        </authorList>
    </citation>
    <scope>NUCLEOTIDE SEQUENCE</scope>
</reference>
<dbReference type="SUPFAM" id="SSF53850">
    <property type="entry name" value="Periplasmic binding protein-like II"/>
    <property type="match status" value="1"/>
</dbReference>
<dbReference type="SUPFAM" id="SSF53822">
    <property type="entry name" value="Periplasmic binding protein-like I"/>
    <property type="match status" value="1"/>
</dbReference>
<keyword evidence="3 14" id="KW-0812">Transmembrane</keyword>
<comment type="subcellular location">
    <subcellularLocation>
        <location evidence="1">Membrane</location>
        <topology evidence="1">Multi-pass membrane protein</topology>
    </subcellularLocation>
    <subcellularLocation>
        <location evidence="13">Postsynaptic cell membrane</location>
    </subcellularLocation>
</comment>
<feature type="domain" description="Ionotropic glutamate receptor C-terminal" evidence="16">
    <location>
        <begin position="467"/>
        <end position="810"/>
    </location>
</feature>
<dbReference type="SMART" id="SM00079">
    <property type="entry name" value="PBPe"/>
    <property type="match status" value="1"/>
</dbReference>
<evidence type="ECO:0000256" key="9">
    <source>
        <dbReference type="ARBA" id="ARBA00023180"/>
    </source>
</evidence>
<gene>
    <name evidence="18" type="ORF">OKA104_LOCUS5126</name>
    <name evidence="17" type="ORF">VCS650_LOCUS11047</name>
</gene>
<evidence type="ECO:0000256" key="15">
    <source>
        <dbReference type="SAM" id="SignalP"/>
    </source>
</evidence>
<evidence type="ECO:0000256" key="6">
    <source>
        <dbReference type="ARBA" id="ARBA00023065"/>
    </source>
</evidence>
<evidence type="ECO:0000256" key="4">
    <source>
        <dbReference type="ARBA" id="ARBA00022989"/>
    </source>
</evidence>
<dbReference type="Pfam" id="PF10613">
    <property type="entry name" value="Lig_chan-Glu_bd"/>
    <property type="match status" value="1"/>
</dbReference>
<protein>
    <recommendedName>
        <fullName evidence="16">Ionotropic glutamate receptor C-terminal domain-containing protein</fullName>
    </recommendedName>
</protein>
<accession>A0A814BVQ1</accession>
<keyword evidence="4 14" id="KW-1133">Transmembrane helix</keyword>
<evidence type="ECO:0000256" key="14">
    <source>
        <dbReference type="SAM" id="Phobius"/>
    </source>
</evidence>
<comment type="caution">
    <text evidence="17">The sequence shown here is derived from an EMBL/GenBank/DDBJ whole genome shotgun (WGS) entry which is preliminary data.</text>
</comment>
<keyword evidence="10" id="KW-0628">Postsynaptic cell membrane</keyword>
<dbReference type="Pfam" id="PF00060">
    <property type="entry name" value="Lig_chan"/>
    <property type="match status" value="1"/>
</dbReference>
<keyword evidence="6" id="KW-0406">Ion transport</keyword>
<evidence type="ECO:0000256" key="13">
    <source>
        <dbReference type="ARBA" id="ARBA00034100"/>
    </source>
</evidence>
<keyword evidence="5" id="KW-0770">Synapse</keyword>
<keyword evidence="9" id="KW-0325">Glycoprotein</keyword>
<dbReference type="Proteomes" id="UP000663891">
    <property type="component" value="Unassembled WGS sequence"/>
</dbReference>
<evidence type="ECO:0000256" key="7">
    <source>
        <dbReference type="ARBA" id="ARBA00023136"/>
    </source>
</evidence>